<evidence type="ECO:0000313" key="22">
    <source>
        <dbReference type="EMBL" id="KAF2126590.1"/>
    </source>
</evidence>
<dbReference type="GO" id="GO:0046872">
    <property type="term" value="F:metal ion binding"/>
    <property type="evidence" value="ECO:0007669"/>
    <property type="project" value="UniProtKB-KW"/>
</dbReference>
<evidence type="ECO:0000313" key="23">
    <source>
        <dbReference type="Proteomes" id="UP000799771"/>
    </source>
</evidence>
<dbReference type="GO" id="GO:0120108">
    <property type="term" value="F:DNA-3'-diphospho-5'-guanosine diphosphatase activity"/>
    <property type="evidence" value="ECO:0007669"/>
    <property type="project" value="UniProtKB-EC"/>
</dbReference>
<name>A0A6A6A452_9PLEO</name>
<keyword evidence="10" id="KW-0238">DNA-binding</keyword>
<evidence type="ECO:0000259" key="21">
    <source>
        <dbReference type="Pfam" id="PF16278"/>
    </source>
</evidence>
<dbReference type="AlphaFoldDB" id="A0A6A6A452"/>
<evidence type="ECO:0000256" key="10">
    <source>
        <dbReference type="ARBA" id="ARBA00023125"/>
    </source>
</evidence>
<dbReference type="GO" id="GO:0003697">
    <property type="term" value="F:single-stranded DNA binding"/>
    <property type="evidence" value="ECO:0007669"/>
    <property type="project" value="TreeGrafter"/>
</dbReference>
<comment type="function">
    <text evidence="16">DNA-binding protein involved in single-strand DNA break repair, double-strand DNA break repair and base excision repair. Resolves abortive DNA ligation intermediates formed either at base excision sites, or when DNA ligases attempt to repair non-ligatable breaks induced by reactive oxygen species. Catalyzes the release of adenylate groups covalently linked to 5'-phosphate termini, resulting in the production of 5'-phosphate termini that can be efficiently rejoined. Likewise, catalyzes the release of 3'-linked guanosine (DNAppG) and inosine (DNAppI) from DNA, but has higher specific activity with 5'-linked adenosine (AppDNA).</text>
</comment>
<dbReference type="GO" id="GO:0033699">
    <property type="term" value="F:DNA 5'-adenosine monophosphate hydrolase activity"/>
    <property type="evidence" value="ECO:0007669"/>
    <property type="project" value="UniProtKB-EC"/>
</dbReference>
<protein>
    <recommendedName>
        <fullName evidence="17">Aprataxin-like protein</fullName>
        <ecNumber evidence="4">3.6.1.71</ecNumber>
        <ecNumber evidence="3">3.6.1.72</ecNumber>
    </recommendedName>
    <alternativeName>
        <fullName evidence="18">Hit family protein 3</fullName>
    </alternativeName>
</protein>
<dbReference type="InterPro" id="IPR011146">
    <property type="entry name" value="HIT-like"/>
</dbReference>
<dbReference type="EC" id="3.6.1.72" evidence="3"/>
<dbReference type="InterPro" id="IPR032566">
    <property type="entry name" value="Znf-C2HE"/>
</dbReference>
<comment type="catalytic activity">
    <reaction evidence="15">
        <text>a 5'-end adenosine-5'-diphospho-5'-ribonucleoside-2'-deoxyribonucleotide-DNA + H2O = a 5'-end 5'-phospho-ribonucleoside-2'-deoxyribonucleotide-DNA + AMP + 2 H(+)</text>
        <dbReference type="Rhea" id="RHEA:52132"/>
        <dbReference type="Rhea" id="RHEA-COMP:13182"/>
        <dbReference type="Rhea" id="RHEA-COMP:13183"/>
        <dbReference type="ChEBI" id="CHEBI:15377"/>
        <dbReference type="ChEBI" id="CHEBI:15378"/>
        <dbReference type="ChEBI" id="CHEBI:136414"/>
        <dbReference type="ChEBI" id="CHEBI:136415"/>
        <dbReference type="ChEBI" id="CHEBI:456215"/>
        <dbReference type="EC" id="3.6.1.71"/>
    </reaction>
</comment>
<evidence type="ECO:0000256" key="19">
    <source>
        <dbReference type="SAM" id="MobiDB-lite"/>
    </source>
</evidence>
<keyword evidence="11" id="KW-0234">DNA repair</keyword>
<comment type="catalytic activity">
    <reaction evidence="14">
        <text>a 5'-end adenosine-5'-diphospho-5'-2'-deoxyribonucleoside-DNA + H2O = a 5'-end 5'-phospho-2'-deoxyribonucleoside-DNA + AMP + 2 H(+)</text>
        <dbReference type="Rhea" id="RHEA:52128"/>
        <dbReference type="Rhea" id="RHEA-COMP:13180"/>
        <dbReference type="Rhea" id="RHEA-COMP:13181"/>
        <dbReference type="ChEBI" id="CHEBI:15377"/>
        <dbReference type="ChEBI" id="CHEBI:15378"/>
        <dbReference type="ChEBI" id="CHEBI:136412"/>
        <dbReference type="ChEBI" id="CHEBI:136413"/>
        <dbReference type="ChEBI" id="CHEBI:456215"/>
        <dbReference type="EC" id="3.6.1.71"/>
    </reaction>
</comment>
<evidence type="ECO:0000256" key="12">
    <source>
        <dbReference type="ARBA" id="ARBA00023242"/>
    </source>
</evidence>
<evidence type="ECO:0000256" key="15">
    <source>
        <dbReference type="ARBA" id="ARBA00044713"/>
    </source>
</evidence>
<dbReference type="GeneID" id="54406559"/>
<dbReference type="InterPro" id="IPR036265">
    <property type="entry name" value="HIT-like_sf"/>
</dbReference>
<keyword evidence="6" id="KW-0479">Metal-binding</keyword>
<dbReference type="GO" id="GO:0003725">
    <property type="term" value="F:double-stranded RNA binding"/>
    <property type="evidence" value="ECO:0007669"/>
    <property type="project" value="TreeGrafter"/>
</dbReference>
<dbReference type="GO" id="GO:0005634">
    <property type="term" value="C:nucleus"/>
    <property type="evidence" value="ECO:0007669"/>
    <property type="project" value="UniProtKB-SubCell"/>
</dbReference>
<evidence type="ECO:0000256" key="1">
    <source>
        <dbReference type="ARBA" id="ARBA00004123"/>
    </source>
</evidence>
<keyword evidence="5" id="KW-0963">Cytoplasm</keyword>
<accession>A0A6A6A452</accession>
<feature type="domain" description="Aprataxin C2HE/C2H2/C2HC zinc finger" evidence="21">
    <location>
        <begin position="238"/>
        <end position="292"/>
    </location>
</feature>
<keyword evidence="7" id="KW-0227">DNA damage</keyword>
<dbReference type="RefSeq" id="XP_033520982.1">
    <property type="nucleotide sequence ID" value="XM_033666127.1"/>
</dbReference>
<keyword evidence="12" id="KW-0539">Nucleus</keyword>
<evidence type="ECO:0000256" key="18">
    <source>
        <dbReference type="ARBA" id="ARBA00076243"/>
    </source>
</evidence>
<dbReference type="GO" id="GO:1990165">
    <property type="term" value="F:single-strand break-containing DNA binding"/>
    <property type="evidence" value="ECO:0007669"/>
    <property type="project" value="TreeGrafter"/>
</dbReference>
<keyword evidence="9" id="KW-0862">Zinc</keyword>
<feature type="region of interest" description="Disordered" evidence="19">
    <location>
        <begin position="1"/>
        <end position="61"/>
    </location>
</feature>
<evidence type="ECO:0000256" key="14">
    <source>
        <dbReference type="ARBA" id="ARBA00044639"/>
    </source>
</evidence>
<keyword evidence="8" id="KW-0378">Hydrolase</keyword>
<dbReference type="Proteomes" id="UP000799771">
    <property type="component" value="Unassembled WGS sequence"/>
</dbReference>
<keyword evidence="23" id="KW-1185">Reference proteome</keyword>
<sequence>MPPTTHNDAITAEEITGVESPNTPAPTTDASSQKRPNAFTELMSGSKKPKPPTPPPSTLDKAKKIARSFDPRNGLGVYLEHPETNPEGRVVDYDDDFVVINDKFPKASVHLLLIPRNPALYFQHPLSLLSEDTAFLADVRERVTRIKALAASELRRQYGHLSATDAPYQTALEDLMSSSSPPTPSERASLLPPGRDWLADIKAGVHTHPSMNHLHIHILSRDMQSPWMKHKKHYLSFNTGFLVEMDEFPLEEGSKRFHPGDWPNWEMKCWRCGKGFGNKFAKLKAHMDEEFEVWKKE</sequence>
<organism evidence="22 23">
    <name type="scientific">Dothidotthia symphoricarpi CBS 119687</name>
    <dbReference type="NCBI Taxonomy" id="1392245"/>
    <lineage>
        <taxon>Eukaryota</taxon>
        <taxon>Fungi</taxon>
        <taxon>Dikarya</taxon>
        <taxon>Ascomycota</taxon>
        <taxon>Pezizomycotina</taxon>
        <taxon>Dothideomycetes</taxon>
        <taxon>Pleosporomycetidae</taxon>
        <taxon>Pleosporales</taxon>
        <taxon>Dothidotthiaceae</taxon>
        <taxon>Dothidotthia</taxon>
    </lineage>
</organism>
<evidence type="ECO:0000256" key="8">
    <source>
        <dbReference type="ARBA" id="ARBA00022801"/>
    </source>
</evidence>
<evidence type="ECO:0000256" key="11">
    <source>
        <dbReference type="ARBA" id="ARBA00023204"/>
    </source>
</evidence>
<dbReference type="FunFam" id="3.30.428.10:FF:000017">
    <property type="entry name" value="Aprataxin-like protein"/>
    <property type="match status" value="1"/>
</dbReference>
<dbReference type="EC" id="3.6.1.71" evidence="4"/>
<dbReference type="OrthoDB" id="3512845at2759"/>
<reference evidence="22" key="1">
    <citation type="journal article" date="2020" name="Stud. Mycol.">
        <title>101 Dothideomycetes genomes: a test case for predicting lifestyles and emergence of pathogens.</title>
        <authorList>
            <person name="Haridas S."/>
            <person name="Albert R."/>
            <person name="Binder M."/>
            <person name="Bloem J."/>
            <person name="Labutti K."/>
            <person name="Salamov A."/>
            <person name="Andreopoulos B."/>
            <person name="Baker S."/>
            <person name="Barry K."/>
            <person name="Bills G."/>
            <person name="Bluhm B."/>
            <person name="Cannon C."/>
            <person name="Castanera R."/>
            <person name="Culley D."/>
            <person name="Daum C."/>
            <person name="Ezra D."/>
            <person name="Gonzalez J."/>
            <person name="Henrissat B."/>
            <person name="Kuo A."/>
            <person name="Liang C."/>
            <person name="Lipzen A."/>
            <person name="Lutzoni F."/>
            <person name="Magnuson J."/>
            <person name="Mondo S."/>
            <person name="Nolan M."/>
            <person name="Ohm R."/>
            <person name="Pangilinan J."/>
            <person name="Park H.-J."/>
            <person name="Ramirez L."/>
            <person name="Alfaro M."/>
            <person name="Sun H."/>
            <person name="Tritt A."/>
            <person name="Yoshinaga Y."/>
            <person name="Zwiers L.-H."/>
            <person name="Turgeon B."/>
            <person name="Goodwin S."/>
            <person name="Spatafora J."/>
            <person name="Crous P."/>
            <person name="Grigoriev I."/>
        </authorList>
    </citation>
    <scope>NUCLEOTIDE SEQUENCE</scope>
    <source>
        <strain evidence="22">CBS 119687</strain>
    </source>
</reference>
<evidence type="ECO:0000256" key="2">
    <source>
        <dbReference type="ARBA" id="ARBA00004496"/>
    </source>
</evidence>
<dbReference type="PANTHER" id="PTHR12486">
    <property type="entry name" value="APRATAXIN-RELATED"/>
    <property type="match status" value="1"/>
</dbReference>
<evidence type="ECO:0000256" key="16">
    <source>
        <dbReference type="ARBA" id="ARBA00059438"/>
    </source>
</evidence>
<gene>
    <name evidence="22" type="ORF">P153DRAFT_346503</name>
</gene>
<dbReference type="GO" id="GO:0000012">
    <property type="term" value="P:single strand break repair"/>
    <property type="evidence" value="ECO:0007669"/>
    <property type="project" value="TreeGrafter"/>
</dbReference>
<evidence type="ECO:0000256" key="9">
    <source>
        <dbReference type="ARBA" id="ARBA00022833"/>
    </source>
</evidence>
<comment type="subcellular location">
    <subcellularLocation>
        <location evidence="2">Cytoplasm</location>
    </subcellularLocation>
    <subcellularLocation>
        <location evidence="1">Nucleus</location>
    </subcellularLocation>
</comment>
<dbReference type="SUPFAM" id="SSF54197">
    <property type="entry name" value="HIT-like"/>
    <property type="match status" value="1"/>
</dbReference>
<evidence type="ECO:0000256" key="5">
    <source>
        <dbReference type="ARBA" id="ARBA00022490"/>
    </source>
</evidence>
<evidence type="ECO:0000256" key="17">
    <source>
        <dbReference type="ARBA" id="ARBA00068941"/>
    </source>
</evidence>
<evidence type="ECO:0000256" key="13">
    <source>
        <dbReference type="ARBA" id="ARBA00024601"/>
    </source>
</evidence>
<dbReference type="Pfam" id="PF01230">
    <property type="entry name" value="HIT"/>
    <property type="match status" value="1"/>
</dbReference>
<evidence type="ECO:0000256" key="3">
    <source>
        <dbReference type="ARBA" id="ARBA00012495"/>
    </source>
</evidence>
<feature type="compositionally biased region" description="Polar residues" evidence="19">
    <location>
        <begin position="19"/>
        <end position="35"/>
    </location>
</feature>
<evidence type="ECO:0000256" key="7">
    <source>
        <dbReference type="ARBA" id="ARBA00022763"/>
    </source>
</evidence>
<dbReference type="Gene3D" id="3.30.428.10">
    <property type="entry name" value="HIT-like"/>
    <property type="match status" value="1"/>
</dbReference>
<proteinExistence type="predicted"/>
<dbReference type="GO" id="GO:0005737">
    <property type="term" value="C:cytoplasm"/>
    <property type="evidence" value="ECO:0007669"/>
    <property type="project" value="UniProtKB-SubCell"/>
</dbReference>
<evidence type="ECO:0000259" key="20">
    <source>
        <dbReference type="Pfam" id="PF01230"/>
    </source>
</evidence>
<dbReference type="EMBL" id="ML977513">
    <property type="protein sequence ID" value="KAF2126590.1"/>
    <property type="molecule type" value="Genomic_DNA"/>
</dbReference>
<evidence type="ECO:0000256" key="6">
    <source>
        <dbReference type="ARBA" id="ARBA00022723"/>
    </source>
</evidence>
<dbReference type="PANTHER" id="PTHR12486:SF4">
    <property type="entry name" value="APRATAXIN"/>
    <property type="match status" value="1"/>
</dbReference>
<comment type="catalytic activity">
    <reaction evidence="13">
        <text>a 3'-end 2'-deoxyribonucleotide-3'-diphospho-5'-guanosine-DNA + H2O = a 3'-end 2'-deoxyribonucleotide 3'-phosphate-DNA + GMP + 2 H(+)</text>
        <dbReference type="Rhea" id="RHEA:52140"/>
        <dbReference type="Rhea" id="RHEA-COMP:13186"/>
        <dbReference type="Rhea" id="RHEA-COMP:13187"/>
        <dbReference type="ChEBI" id="CHEBI:15377"/>
        <dbReference type="ChEBI" id="CHEBI:15378"/>
        <dbReference type="ChEBI" id="CHEBI:58115"/>
        <dbReference type="ChEBI" id="CHEBI:136419"/>
        <dbReference type="ChEBI" id="CHEBI:136420"/>
        <dbReference type="EC" id="3.6.1.72"/>
    </reaction>
</comment>
<evidence type="ECO:0000256" key="4">
    <source>
        <dbReference type="ARBA" id="ARBA00012496"/>
    </source>
</evidence>
<feature type="domain" description="HIT" evidence="20">
    <location>
        <begin position="87"/>
        <end position="222"/>
    </location>
</feature>
<dbReference type="Pfam" id="PF16278">
    <property type="entry name" value="zf-C2HE"/>
    <property type="match status" value="1"/>
</dbReference>
<dbReference type="GO" id="GO:0030983">
    <property type="term" value="F:mismatched DNA binding"/>
    <property type="evidence" value="ECO:0007669"/>
    <property type="project" value="TreeGrafter"/>
</dbReference>